<dbReference type="Gene3D" id="3.50.50.60">
    <property type="entry name" value="FAD/NAD(P)-binding domain"/>
    <property type="match status" value="2"/>
</dbReference>
<evidence type="ECO:0000313" key="3">
    <source>
        <dbReference type="EMBL" id="SFR82122.1"/>
    </source>
</evidence>
<protein>
    <submittedName>
        <fullName evidence="3">Phytoene dehydrogenase-related protein</fullName>
    </submittedName>
</protein>
<keyword evidence="4" id="KW-1185">Reference proteome</keyword>
<dbReference type="Proteomes" id="UP000199659">
    <property type="component" value="Unassembled WGS sequence"/>
</dbReference>
<organism evidence="3 4">
    <name type="scientific">Anaeromicropila populeti</name>
    <dbReference type="NCBI Taxonomy" id="37658"/>
    <lineage>
        <taxon>Bacteria</taxon>
        <taxon>Bacillati</taxon>
        <taxon>Bacillota</taxon>
        <taxon>Clostridia</taxon>
        <taxon>Lachnospirales</taxon>
        <taxon>Lachnospiraceae</taxon>
        <taxon>Anaeromicropila</taxon>
    </lineage>
</organism>
<reference evidence="3 4" key="1">
    <citation type="submission" date="2016-10" db="EMBL/GenBank/DDBJ databases">
        <authorList>
            <person name="de Groot N.N."/>
        </authorList>
    </citation>
    <scope>NUCLEOTIDE SEQUENCE [LARGE SCALE GENOMIC DNA]</scope>
    <source>
        <strain evidence="3 4">743A</strain>
    </source>
</reference>
<evidence type="ECO:0000256" key="1">
    <source>
        <dbReference type="ARBA" id="ARBA00038322"/>
    </source>
</evidence>
<dbReference type="InterPro" id="IPR036188">
    <property type="entry name" value="FAD/NAD-bd_sf"/>
</dbReference>
<name>A0A1I6JT33_9FIRM</name>
<dbReference type="InterPro" id="IPR002937">
    <property type="entry name" value="Amino_oxidase"/>
</dbReference>
<dbReference type="RefSeq" id="WP_092560514.1">
    <property type="nucleotide sequence ID" value="NZ_FOYZ01000006.1"/>
</dbReference>
<evidence type="ECO:0000259" key="2">
    <source>
        <dbReference type="Pfam" id="PF01593"/>
    </source>
</evidence>
<dbReference type="OrthoDB" id="9814556at2"/>
<dbReference type="AlphaFoldDB" id="A0A1I6JT33"/>
<dbReference type="Pfam" id="PF01593">
    <property type="entry name" value="Amino_oxidase"/>
    <property type="match status" value="1"/>
</dbReference>
<dbReference type="STRING" id="37658.SAMN05661086_01980"/>
<accession>A0A1I6JT33</accession>
<dbReference type="GO" id="GO:0016491">
    <property type="term" value="F:oxidoreductase activity"/>
    <property type="evidence" value="ECO:0007669"/>
    <property type="project" value="InterPro"/>
</dbReference>
<dbReference type="PANTHER" id="PTHR43734">
    <property type="entry name" value="PHYTOENE DESATURASE"/>
    <property type="match status" value="1"/>
</dbReference>
<proteinExistence type="inferred from homology"/>
<comment type="similarity">
    <text evidence="1">Belongs to the carotenoid/retinoid oxidoreductase family. CrtN subfamily.</text>
</comment>
<evidence type="ECO:0000313" key="4">
    <source>
        <dbReference type="Proteomes" id="UP000199659"/>
    </source>
</evidence>
<dbReference type="PANTHER" id="PTHR43734:SF1">
    <property type="entry name" value="PHYTOENE DESATURASE"/>
    <property type="match status" value="1"/>
</dbReference>
<dbReference type="EMBL" id="FOYZ01000006">
    <property type="protein sequence ID" value="SFR82122.1"/>
    <property type="molecule type" value="Genomic_DNA"/>
</dbReference>
<gene>
    <name evidence="3" type="ORF">SAMN05661086_01980</name>
</gene>
<dbReference type="SUPFAM" id="SSF51905">
    <property type="entry name" value="FAD/NAD(P)-binding domain"/>
    <property type="match status" value="1"/>
</dbReference>
<sequence length="494" mass="56604">MKKIVIIGGGMSGLVAGIYAQKAGFESEIYERNDKAGGLCTGWTRNGHYIDNCVHWLTGTEQKTQLRRLWEETGALTAETAFVPNEAFYSSIYNGVKITLWKDLERTEREFCQLSPEDSEEIHDFIESVRIAQCRKMPVDKPMEYMSPSELMQLGKSMQGIKAVKKKYGNISLKEYVKRFKSLPIQKVMTDFYSGDSAVTSIIFSYASISCGNGEIPVGGSEKMIERMTSRYLETGGKLYLNHPVKKVHIKENEACSIELNNGFNVEGDYFICAADTYEAFYHLIGEKYIPEEWKLVYNQHSEYPVYSKFQMAISVNRDGCPIEHMTFIDCDKIKVAVSTIDRICIVSYGYESSFAPEGKLVLQIKIEQNETDYNYWSYFSEIMYQKKKQEFGKLVMEQLLIKYPELRDNYEILDIWTPRTYHTRYNAFQGSFMRFRERADVKAFASNGKFKSIPNLYIASQWLQAPGGLPTAAAAGKFAIQHILKAEGKYVLF</sequence>
<feature type="domain" description="Amine oxidase" evidence="2">
    <location>
        <begin position="11"/>
        <end position="480"/>
    </location>
</feature>